<evidence type="ECO:0000313" key="4">
    <source>
        <dbReference type="Proteomes" id="UP000003900"/>
    </source>
</evidence>
<feature type="domain" description="Polymerase nucleotidyl transferase" evidence="1">
    <location>
        <begin position="18"/>
        <end position="65"/>
    </location>
</feature>
<dbReference type="NCBIfam" id="NF033061">
    <property type="entry name" value="ANT_4p_I"/>
    <property type="match status" value="1"/>
</dbReference>
<dbReference type="AlphaFoldDB" id="H3SJW8"/>
<dbReference type="RefSeq" id="WP_006678341.1">
    <property type="nucleotide sequence ID" value="NZ_AHKH01000062.1"/>
</dbReference>
<reference evidence="3 4" key="1">
    <citation type="journal article" date="2012" name="J. Bacteriol.">
        <title>Genome Sequence of the Pattern-Forming Social Bacterium Paenibacillus dendritiformis C454 Chiral Morphotype.</title>
        <authorList>
            <person name="Sirota-Madi A."/>
            <person name="Olender T."/>
            <person name="Helman Y."/>
            <person name="Brainis I."/>
            <person name="Finkelshtein A."/>
            <person name="Roth D."/>
            <person name="Hagai E."/>
            <person name="Leshkowitz D."/>
            <person name="Brodsky L."/>
            <person name="Galatenko V."/>
            <person name="Nikolaev V."/>
            <person name="Gutnick D.L."/>
            <person name="Lancet D."/>
            <person name="Ben-Jacob E."/>
        </authorList>
    </citation>
    <scope>NUCLEOTIDE SEQUENCE [LARGE SCALE GENOMIC DNA]</scope>
    <source>
        <strain evidence="3 4">C454</strain>
    </source>
</reference>
<dbReference type="EMBL" id="AHKH01000062">
    <property type="protein sequence ID" value="EHQ60637.1"/>
    <property type="molecule type" value="Genomic_DNA"/>
</dbReference>
<organism evidence="3 4">
    <name type="scientific">Paenibacillus dendritiformis C454</name>
    <dbReference type="NCBI Taxonomy" id="1131935"/>
    <lineage>
        <taxon>Bacteria</taxon>
        <taxon>Bacillati</taxon>
        <taxon>Bacillota</taxon>
        <taxon>Bacilli</taxon>
        <taxon>Bacillales</taxon>
        <taxon>Paenibacillaceae</taxon>
        <taxon>Paenibacillus</taxon>
    </lineage>
</organism>
<dbReference type="Gene3D" id="1.20.120.330">
    <property type="entry name" value="Nucleotidyltransferases domain 2"/>
    <property type="match status" value="1"/>
</dbReference>
<evidence type="ECO:0000313" key="3">
    <source>
        <dbReference type="EMBL" id="EHQ60637.1"/>
    </source>
</evidence>
<proteinExistence type="predicted"/>
<evidence type="ECO:0000259" key="1">
    <source>
        <dbReference type="Pfam" id="PF01909"/>
    </source>
</evidence>
<feature type="domain" description="Kanamycin nucleotidyltransferase C-terminal" evidence="2">
    <location>
        <begin position="117"/>
        <end position="248"/>
    </location>
</feature>
<dbReference type="Proteomes" id="UP000003900">
    <property type="component" value="Unassembled WGS sequence"/>
</dbReference>
<sequence>MNKLGPVPISKQARMETCRKIAARLHEKYGKRIKAIGVYGSIARGMDGPYSDIEMFCVLRKSSEAADHCYEWSAGPWKAEVDVLSENLLLHQATEIEGRWPLTHGPFFTALALHDPEEFFPKLKAAAESPPASEFRRAICEVLVGEMYEFAGKLRNASLQGPASCLPYLAMQFAHYGAMILGLHHRTLFTTGARVLPEALALPDRPQGYDELAGLVMSGELSDPERIVTACEAYWQGLTAWAAKHHYTIVSPPIPF</sequence>
<keyword evidence="3" id="KW-0808">Transferase</keyword>
<dbReference type="PATRIC" id="fig|1131935.3.peg.3996"/>
<dbReference type="GO" id="GO:0016779">
    <property type="term" value="F:nucleotidyltransferase activity"/>
    <property type="evidence" value="ECO:0007669"/>
    <property type="project" value="InterPro"/>
</dbReference>
<dbReference type="OrthoDB" id="24442at2"/>
<dbReference type="Pfam" id="PF07827">
    <property type="entry name" value="KNTase_C"/>
    <property type="match status" value="1"/>
</dbReference>
<dbReference type="SUPFAM" id="SSF81593">
    <property type="entry name" value="Nucleotidyltransferase substrate binding subunit/domain"/>
    <property type="match status" value="1"/>
</dbReference>
<comment type="caution">
    <text evidence="3">The sequence shown here is derived from an EMBL/GenBank/DDBJ whole genome shotgun (WGS) entry which is preliminary data.</text>
</comment>
<accession>H3SJW8</accession>
<dbReference type="Gene3D" id="3.30.460.10">
    <property type="entry name" value="Beta Polymerase, domain 2"/>
    <property type="match status" value="1"/>
</dbReference>
<keyword evidence="4" id="KW-1185">Reference proteome</keyword>
<protein>
    <submittedName>
        <fullName evidence="3">Aminoglycoside nucleotidyltransferase</fullName>
    </submittedName>
</protein>
<gene>
    <name evidence="3" type="ORF">PDENDC454_19228</name>
</gene>
<dbReference type="SUPFAM" id="SSF81301">
    <property type="entry name" value="Nucleotidyltransferase"/>
    <property type="match status" value="1"/>
</dbReference>
<dbReference type="InterPro" id="IPR043519">
    <property type="entry name" value="NT_sf"/>
</dbReference>
<dbReference type="GO" id="GO:0046677">
    <property type="term" value="P:response to antibiotic"/>
    <property type="evidence" value="ECO:0007669"/>
    <property type="project" value="InterPro"/>
</dbReference>
<dbReference type="InterPro" id="IPR002934">
    <property type="entry name" value="Polymerase_NTP_transf_dom"/>
</dbReference>
<dbReference type="InterPro" id="IPR012481">
    <property type="entry name" value="KNTase_C"/>
</dbReference>
<dbReference type="Pfam" id="PF01909">
    <property type="entry name" value="NTP_transf_2"/>
    <property type="match status" value="1"/>
</dbReference>
<dbReference type="CDD" id="cd05403">
    <property type="entry name" value="NT_KNTase_like"/>
    <property type="match status" value="1"/>
</dbReference>
<name>H3SJW8_9BACL</name>
<evidence type="ECO:0000259" key="2">
    <source>
        <dbReference type="Pfam" id="PF07827"/>
    </source>
</evidence>